<gene>
    <name evidence="1" type="ORF">Amon01_000881100</name>
</gene>
<evidence type="ECO:0000313" key="1">
    <source>
        <dbReference type="EMBL" id="GMG60253.1"/>
    </source>
</evidence>
<dbReference type="Proteomes" id="UP001165063">
    <property type="component" value="Unassembled WGS sequence"/>
</dbReference>
<organism evidence="1 2">
    <name type="scientific">Ambrosiozyma monospora</name>
    <name type="common">Yeast</name>
    <name type="synonym">Endomycopsis monosporus</name>
    <dbReference type="NCBI Taxonomy" id="43982"/>
    <lineage>
        <taxon>Eukaryota</taxon>
        <taxon>Fungi</taxon>
        <taxon>Dikarya</taxon>
        <taxon>Ascomycota</taxon>
        <taxon>Saccharomycotina</taxon>
        <taxon>Pichiomycetes</taxon>
        <taxon>Pichiales</taxon>
        <taxon>Pichiaceae</taxon>
        <taxon>Ambrosiozyma</taxon>
    </lineage>
</organism>
<sequence length="365" mass="41265">MHNYKGSNLPNGLFYSDTLLNEMGSQSIHLSQVQLTRLIEELVSKYKTAIELGNNPLKEDVKDGSAYAYGLIALALGLLYGCTDGSLGSSLTKTVIANADHVIDQFRSVISYKGKGGVQYRLISTVFMLYRLEDIIRAKPGSKKRGLHVPLILSLGSSCPNPDYYFISAFRIWEQNPTLIEPDQLQKFTPYFKKSPTWFQKLIFSRFFVLLNTILNKEELELAVQTLVENNSVEDLKYILSNSYLHEQVNLIQIFIGCLLDRISKHDELNLISILSLIPVFCYKKPQREEALNVLLKSSPNSEVATESRNLIVDLLQQPTFKSNIESNPSALFSLFESANDETELQLSVEIVKIKSLLTESQRKL</sequence>
<keyword evidence="2" id="KW-1185">Reference proteome</keyword>
<protein>
    <submittedName>
        <fullName evidence="1">Unnamed protein product</fullName>
    </submittedName>
</protein>
<accession>A0A9W6Z963</accession>
<dbReference type="OrthoDB" id="160374at2759"/>
<name>A0A9W6Z963_AMBMO</name>
<comment type="caution">
    <text evidence="1">The sequence shown here is derived from an EMBL/GenBank/DDBJ whole genome shotgun (WGS) entry which is preliminary data.</text>
</comment>
<dbReference type="AlphaFoldDB" id="A0A9W6Z963"/>
<evidence type="ECO:0000313" key="2">
    <source>
        <dbReference type="Proteomes" id="UP001165063"/>
    </source>
</evidence>
<reference evidence="1" key="1">
    <citation type="submission" date="2023-04" db="EMBL/GenBank/DDBJ databases">
        <title>Ambrosiozyma monospora NBRC 1965.</title>
        <authorList>
            <person name="Ichikawa N."/>
            <person name="Sato H."/>
            <person name="Tonouchi N."/>
        </authorList>
    </citation>
    <scope>NUCLEOTIDE SEQUENCE</scope>
    <source>
        <strain evidence="1">NBRC 1965</strain>
    </source>
</reference>
<dbReference type="EMBL" id="BSXU01008449">
    <property type="protein sequence ID" value="GMG60253.1"/>
    <property type="molecule type" value="Genomic_DNA"/>
</dbReference>
<proteinExistence type="predicted"/>